<accession>A0A166LEC3</accession>
<evidence type="ECO:0000313" key="4">
    <source>
        <dbReference type="Proteomes" id="UP000076532"/>
    </source>
</evidence>
<evidence type="ECO:0000256" key="1">
    <source>
        <dbReference type="SAM" id="MobiDB-lite"/>
    </source>
</evidence>
<protein>
    <recommendedName>
        <fullName evidence="2">G domain-containing protein</fullName>
    </recommendedName>
</protein>
<evidence type="ECO:0000259" key="2">
    <source>
        <dbReference type="Pfam" id="PF01926"/>
    </source>
</evidence>
<dbReference type="Proteomes" id="UP000076532">
    <property type="component" value="Unassembled WGS sequence"/>
</dbReference>
<gene>
    <name evidence="3" type="ORF">FIBSPDRAFT_713480</name>
</gene>
<reference evidence="3 4" key="1">
    <citation type="journal article" date="2016" name="Mol. Biol. Evol.">
        <title>Comparative Genomics of Early-Diverging Mushroom-Forming Fungi Provides Insights into the Origins of Lignocellulose Decay Capabilities.</title>
        <authorList>
            <person name="Nagy L.G."/>
            <person name="Riley R."/>
            <person name="Tritt A."/>
            <person name="Adam C."/>
            <person name="Daum C."/>
            <person name="Floudas D."/>
            <person name="Sun H."/>
            <person name="Yadav J.S."/>
            <person name="Pangilinan J."/>
            <person name="Larsson K.H."/>
            <person name="Matsuura K."/>
            <person name="Barry K."/>
            <person name="Labutti K."/>
            <person name="Kuo R."/>
            <person name="Ohm R.A."/>
            <person name="Bhattacharya S.S."/>
            <person name="Shirouzu T."/>
            <person name="Yoshinaga Y."/>
            <person name="Martin F.M."/>
            <person name="Grigoriev I.V."/>
            <person name="Hibbett D.S."/>
        </authorList>
    </citation>
    <scope>NUCLEOTIDE SEQUENCE [LARGE SCALE GENOMIC DNA]</scope>
    <source>
        <strain evidence="3 4">CBS 109695</strain>
    </source>
</reference>
<sequence>ILRVMGATGSGKSTFINLISGSKLRVGTDLKSCTSDVHETAPFSFGGRSVVLFDTPGFDDTTKSDTDILKLIAKFLADTYQNGAILSGVIYMHRISDVRMGGIAVRNFSMFRKLCGEKSLKNVAIVTNFWSEVAPAVGAAREGQLRSDDGFFKPVLDKQAKLLRHDGTLAGARMIVAEIVKNHPMALGIQEEMVDEKKSILETAAGTELNRELVEQARKHAEAMEEIREEMKVAIRERDEESQQELRMAANKLKAEMERVEMDFRKLQADHDEDKARMKEEIRFQEQQKAVAELDMAKKELAESERRREEESKQEMERKELQDKVQAQQQEMFSAEQDAMRKEMSELKRR</sequence>
<dbReference type="SUPFAM" id="SSF52540">
    <property type="entry name" value="P-loop containing nucleoside triphosphate hydrolases"/>
    <property type="match status" value="1"/>
</dbReference>
<dbReference type="Gene3D" id="3.40.50.300">
    <property type="entry name" value="P-loop containing nucleotide triphosphate hydrolases"/>
    <property type="match status" value="1"/>
</dbReference>
<feature type="region of interest" description="Disordered" evidence="1">
    <location>
        <begin position="300"/>
        <end position="350"/>
    </location>
</feature>
<dbReference type="AlphaFoldDB" id="A0A166LEC3"/>
<evidence type="ECO:0000313" key="3">
    <source>
        <dbReference type="EMBL" id="KZP22865.1"/>
    </source>
</evidence>
<dbReference type="InterPro" id="IPR027417">
    <property type="entry name" value="P-loop_NTPase"/>
</dbReference>
<dbReference type="Pfam" id="PF01926">
    <property type="entry name" value="MMR_HSR1"/>
    <property type="match status" value="1"/>
</dbReference>
<feature type="domain" description="G" evidence="2">
    <location>
        <begin position="4"/>
        <end position="77"/>
    </location>
</feature>
<dbReference type="GO" id="GO:0005525">
    <property type="term" value="F:GTP binding"/>
    <property type="evidence" value="ECO:0007669"/>
    <property type="project" value="InterPro"/>
</dbReference>
<feature type="compositionally biased region" description="Basic and acidic residues" evidence="1">
    <location>
        <begin position="300"/>
        <end position="323"/>
    </location>
</feature>
<feature type="compositionally biased region" description="Basic and acidic residues" evidence="1">
    <location>
        <begin position="338"/>
        <end position="350"/>
    </location>
</feature>
<dbReference type="EMBL" id="KV417536">
    <property type="protein sequence ID" value="KZP22865.1"/>
    <property type="molecule type" value="Genomic_DNA"/>
</dbReference>
<keyword evidence="4" id="KW-1185">Reference proteome</keyword>
<feature type="non-terminal residue" evidence="3">
    <location>
        <position position="1"/>
    </location>
</feature>
<dbReference type="InterPro" id="IPR006073">
    <property type="entry name" value="GTP-bd"/>
</dbReference>
<name>A0A166LEC3_9AGAM</name>
<dbReference type="CDD" id="cd00882">
    <property type="entry name" value="Ras_like_GTPase"/>
    <property type="match status" value="1"/>
</dbReference>
<organism evidence="3 4">
    <name type="scientific">Athelia psychrophila</name>
    <dbReference type="NCBI Taxonomy" id="1759441"/>
    <lineage>
        <taxon>Eukaryota</taxon>
        <taxon>Fungi</taxon>
        <taxon>Dikarya</taxon>
        <taxon>Basidiomycota</taxon>
        <taxon>Agaricomycotina</taxon>
        <taxon>Agaricomycetes</taxon>
        <taxon>Agaricomycetidae</taxon>
        <taxon>Atheliales</taxon>
        <taxon>Atheliaceae</taxon>
        <taxon>Athelia</taxon>
    </lineage>
</organism>
<feature type="non-terminal residue" evidence="3">
    <location>
        <position position="350"/>
    </location>
</feature>
<proteinExistence type="predicted"/>
<dbReference type="OrthoDB" id="8954335at2759"/>